<dbReference type="Gene3D" id="3.40.33.10">
    <property type="entry name" value="CAP"/>
    <property type="match status" value="2"/>
</dbReference>
<dbReference type="InterPro" id="IPR001283">
    <property type="entry name" value="CRISP-related"/>
</dbReference>
<protein>
    <submittedName>
        <fullName evidence="2">SCP-like protein</fullName>
    </submittedName>
</protein>
<dbReference type="InterPro" id="IPR035940">
    <property type="entry name" value="CAP_sf"/>
</dbReference>
<name>A0A2G9UTM7_TELCI</name>
<dbReference type="SMART" id="SM00198">
    <property type="entry name" value="SCP"/>
    <property type="match status" value="1"/>
</dbReference>
<dbReference type="EMBL" id="KZ345520">
    <property type="protein sequence ID" value="PIO73102.1"/>
    <property type="molecule type" value="Genomic_DNA"/>
</dbReference>
<dbReference type="SUPFAM" id="SSF55797">
    <property type="entry name" value="PR-1-like"/>
    <property type="match status" value="1"/>
</dbReference>
<feature type="domain" description="SCP" evidence="1">
    <location>
        <begin position="4"/>
        <end position="126"/>
    </location>
</feature>
<dbReference type="AlphaFoldDB" id="A0A2G9UTM7"/>
<dbReference type="Proteomes" id="UP000230423">
    <property type="component" value="Unassembled WGS sequence"/>
</dbReference>
<dbReference type="PANTHER" id="PTHR10334">
    <property type="entry name" value="CYSTEINE-RICH SECRETORY PROTEIN-RELATED"/>
    <property type="match status" value="1"/>
</dbReference>
<proteinExistence type="predicted"/>
<dbReference type="InterPro" id="IPR014044">
    <property type="entry name" value="CAP_dom"/>
</dbReference>
<reference evidence="2 3" key="1">
    <citation type="submission" date="2015-09" db="EMBL/GenBank/DDBJ databases">
        <title>Draft genome of the parasitic nematode Teladorsagia circumcincta isolate WARC Sus (inbred).</title>
        <authorList>
            <person name="Mitreva M."/>
        </authorList>
    </citation>
    <scope>NUCLEOTIDE SEQUENCE [LARGE SCALE GENOMIC DNA]</scope>
    <source>
        <strain evidence="2 3">S</strain>
    </source>
</reference>
<sequence>MTDEARQMFLNKHNGYRSLVAKGEAKDGQGGFATKAARMTKMSYDCDVEKNVMSWITKCKYESSSWDDRLGLGENLWMTPQTKMDRTNAADEMVWQSTLKLGCGVEWCDSMTLVGCHYKWSGNFLRGCIYEVGEPCKTDADCKCAGCTCVRGEALCIVP</sequence>
<dbReference type="OrthoDB" id="5874910at2759"/>
<organism evidence="2 3">
    <name type="scientific">Teladorsagia circumcincta</name>
    <name type="common">Brown stomach worm</name>
    <name type="synonym">Ostertagia circumcincta</name>
    <dbReference type="NCBI Taxonomy" id="45464"/>
    <lineage>
        <taxon>Eukaryota</taxon>
        <taxon>Metazoa</taxon>
        <taxon>Ecdysozoa</taxon>
        <taxon>Nematoda</taxon>
        <taxon>Chromadorea</taxon>
        <taxon>Rhabditida</taxon>
        <taxon>Rhabditina</taxon>
        <taxon>Rhabditomorpha</taxon>
        <taxon>Strongyloidea</taxon>
        <taxon>Trichostrongylidae</taxon>
        <taxon>Teladorsagia</taxon>
    </lineage>
</organism>
<accession>A0A2G9UTM7</accession>
<evidence type="ECO:0000313" key="3">
    <source>
        <dbReference type="Proteomes" id="UP000230423"/>
    </source>
</evidence>
<gene>
    <name evidence="2" type="ORF">TELCIR_04945</name>
</gene>
<evidence type="ECO:0000259" key="1">
    <source>
        <dbReference type="SMART" id="SM00198"/>
    </source>
</evidence>
<dbReference type="CDD" id="cd05380">
    <property type="entry name" value="CAP_euk"/>
    <property type="match status" value="1"/>
</dbReference>
<keyword evidence="3" id="KW-1185">Reference proteome</keyword>
<evidence type="ECO:0000313" key="2">
    <source>
        <dbReference type="EMBL" id="PIO73102.1"/>
    </source>
</evidence>
<dbReference type="Pfam" id="PF00188">
    <property type="entry name" value="CAP"/>
    <property type="match status" value="1"/>
</dbReference>